<dbReference type="GO" id="GO:0051920">
    <property type="term" value="F:peroxiredoxin activity"/>
    <property type="evidence" value="ECO:0007669"/>
    <property type="project" value="InterPro"/>
</dbReference>
<evidence type="ECO:0000259" key="1">
    <source>
        <dbReference type="Pfam" id="PF02627"/>
    </source>
</evidence>
<name>H0JVC4_9NOCA</name>
<reference evidence="2 3" key="1">
    <citation type="submission" date="2011-12" db="EMBL/GenBank/DDBJ databases">
        <authorList>
            <person name="Kriszt B."/>
            <person name="Tancsics A."/>
            <person name="Cserhati M."/>
            <person name="Toth A."/>
            <person name="Nagy I."/>
            <person name="Horvath B."/>
            <person name="Tamura T."/>
            <person name="Kukolya J."/>
            <person name="Szoboszlay S."/>
        </authorList>
    </citation>
    <scope>NUCLEOTIDE SEQUENCE [LARGE SCALE GENOMIC DNA]</scope>
    <source>
        <strain evidence="2 3">AK37</strain>
    </source>
</reference>
<dbReference type="PANTHER" id="PTHR34846:SF5">
    <property type="entry name" value="CARBOXYMUCONOLACTONE DECARBOXYLASE-LIKE DOMAIN-CONTAINING PROTEIN"/>
    <property type="match status" value="1"/>
</dbReference>
<dbReference type="Proteomes" id="UP000005064">
    <property type="component" value="Unassembled WGS sequence"/>
</dbReference>
<evidence type="ECO:0000313" key="3">
    <source>
        <dbReference type="Proteomes" id="UP000005064"/>
    </source>
</evidence>
<dbReference type="AlphaFoldDB" id="H0JVC4"/>
<comment type="caution">
    <text evidence="2">The sequence shown here is derived from an EMBL/GenBank/DDBJ whole genome shotgun (WGS) entry which is preliminary data.</text>
</comment>
<dbReference type="Gene3D" id="1.20.1290.10">
    <property type="entry name" value="AhpD-like"/>
    <property type="match status" value="1"/>
</dbReference>
<dbReference type="SUPFAM" id="SSF69118">
    <property type="entry name" value="AhpD-like"/>
    <property type="match status" value="1"/>
</dbReference>
<feature type="domain" description="Carboxymuconolactone decarboxylase-like" evidence="1">
    <location>
        <begin position="57"/>
        <end position="123"/>
    </location>
</feature>
<sequence length="188" mass="21160">MTGRVRCGTLALMTPRIPPGRFKELGPINWVTWKALSAAGGTSDAHLFSTLGRTGRLFRGWLHYAGMLMPFGRLGRFESEMVILRVAHLRECGYEFDHHTRLGRRAGITDEVRERIVAGPDAPGWQARHCALLAAVDELVATKNLSDETWASLAQFYDDRRLIEFCLLVTQYDALATTIGVLRIERDF</sequence>
<gene>
    <name evidence="2" type="ORF">AK37_18303</name>
</gene>
<dbReference type="InterPro" id="IPR029032">
    <property type="entry name" value="AhpD-like"/>
</dbReference>
<organism evidence="2 3">
    <name type="scientific">Rhodococcus pyridinivorans AK37</name>
    <dbReference type="NCBI Taxonomy" id="1114960"/>
    <lineage>
        <taxon>Bacteria</taxon>
        <taxon>Bacillati</taxon>
        <taxon>Actinomycetota</taxon>
        <taxon>Actinomycetes</taxon>
        <taxon>Mycobacteriales</taxon>
        <taxon>Nocardiaceae</taxon>
        <taxon>Rhodococcus</taxon>
    </lineage>
</organism>
<dbReference type="EMBL" id="AHBW01000053">
    <property type="protein sequence ID" value="EHK81737.1"/>
    <property type="molecule type" value="Genomic_DNA"/>
</dbReference>
<dbReference type="PANTHER" id="PTHR34846">
    <property type="entry name" value="4-CARBOXYMUCONOLACTONE DECARBOXYLASE FAMILY PROTEIN (AFU_ORTHOLOGUE AFUA_6G11590)"/>
    <property type="match status" value="1"/>
</dbReference>
<dbReference type="Pfam" id="PF02627">
    <property type="entry name" value="CMD"/>
    <property type="match status" value="1"/>
</dbReference>
<evidence type="ECO:0000313" key="2">
    <source>
        <dbReference type="EMBL" id="EHK81737.1"/>
    </source>
</evidence>
<dbReference type="InterPro" id="IPR003779">
    <property type="entry name" value="CMD-like"/>
</dbReference>
<accession>H0JVC4</accession>
<dbReference type="PATRIC" id="fig|1114960.4.peg.3735"/>
<proteinExistence type="predicted"/>
<protein>
    <recommendedName>
        <fullName evidence="1">Carboxymuconolactone decarboxylase-like domain-containing protein</fullName>
    </recommendedName>
</protein>